<proteinExistence type="predicted"/>
<evidence type="ECO:0000313" key="2">
    <source>
        <dbReference type="EMBL" id="KAJ3436204.1"/>
    </source>
</evidence>
<reference evidence="2" key="1">
    <citation type="submission" date="2022-08" db="EMBL/GenBank/DDBJ databases">
        <title>Novel sulphate-reducing endosymbionts in the free-living metamonad Anaeramoeba.</title>
        <authorList>
            <person name="Jerlstrom-Hultqvist J."/>
            <person name="Cepicka I."/>
            <person name="Gallot-Lavallee L."/>
            <person name="Salas-Leiva D."/>
            <person name="Curtis B.A."/>
            <person name="Zahonova K."/>
            <person name="Pipaliya S."/>
            <person name="Dacks J."/>
            <person name="Roger A.J."/>
        </authorList>
    </citation>
    <scope>NUCLEOTIDE SEQUENCE</scope>
    <source>
        <strain evidence="2">Busselton2</strain>
    </source>
</reference>
<protein>
    <submittedName>
        <fullName evidence="2">Uncharacterized protein</fullName>
    </submittedName>
</protein>
<dbReference type="Proteomes" id="UP001146793">
    <property type="component" value="Unassembled WGS sequence"/>
</dbReference>
<evidence type="ECO:0000313" key="3">
    <source>
        <dbReference type="Proteomes" id="UP001146793"/>
    </source>
</evidence>
<dbReference type="AlphaFoldDB" id="A0AAV7Z572"/>
<organism evidence="2 3">
    <name type="scientific">Anaeramoeba flamelloides</name>
    <dbReference type="NCBI Taxonomy" id="1746091"/>
    <lineage>
        <taxon>Eukaryota</taxon>
        <taxon>Metamonada</taxon>
        <taxon>Anaeramoebidae</taxon>
        <taxon>Anaeramoeba</taxon>
    </lineage>
</organism>
<comment type="caution">
    <text evidence="2">The sequence shown here is derived from an EMBL/GenBank/DDBJ whole genome shotgun (WGS) entry which is preliminary data.</text>
</comment>
<accession>A0AAV7Z572</accession>
<dbReference type="EMBL" id="JANTQA010000036">
    <property type="protein sequence ID" value="KAJ3436204.1"/>
    <property type="molecule type" value="Genomic_DNA"/>
</dbReference>
<name>A0AAV7Z572_9EUKA</name>
<evidence type="ECO:0000256" key="1">
    <source>
        <dbReference type="SAM" id="MobiDB-lite"/>
    </source>
</evidence>
<feature type="compositionally biased region" description="Polar residues" evidence="1">
    <location>
        <begin position="87"/>
        <end position="99"/>
    </location>
</feature>
<feature type="region of interest" description="Disordered" evidence="1">
    <location>
        <begin position="79"/>
        <end position="103"/>
    </location>
</feature>
<gene>
    <name evidence="2" type="ORF">M0812_18261</name>
</gene>
<sequence>MSTVQLNPKITYNNTKRKLLVCKLRTKRVSFCLPEEGYDEEKNHENLLVTKFVEVDRSTKPVLNSTIITPFDMESSIMRYKPRDDTQPTNDASRGSLTSRYKRSKRENCRKNRFYAKRASLSSDPEFDYNTKHQLKLDEISKCKPMFDLLKNPKDFKLFEQFLDIDLEKQEEIFNTWKRK</sequence>